<keyword evidence="1" id="KW-0812">Transmembrane</keyword>
<dbReference type="EMBL" id="JBBMER010000010">
    <property type="protein sequence ID" value="MEQ2380589.1"/>
    <property type="molecule type" value="Genomic_DNA"/>
</dbReference>
<evidence type="ECO:0000313" key="3">
    <source>
        <dbReference type="Proteomes" id="UP001442364"/>
    </source>
</evidence>
<dbReference type="Pfam" id="PF03729">
    <property type="entry name" value="DUF308"/>
    <property type="match status" value="2"/>
</dbReference>
<dbReference type="InterPro" id="IPR005325">
    <property type="entry name" value="DUF308_memb"/>
</dbReference>
<feature type="transmembrane region" description="Helical" evidence="1">
    <location>
        <begin position="123"/>
        <end position="144"/>
    </location>
</feature>
<keyword evidence="1" id="KW-1133">Transmembrane helix</keyword>
<feature type="transmembrane region" description="Helical" evidence="1">
    <location>
        <begin position="12"/>
        <end position="32"/>
    </location>
</feature>
<gene>
    <name evidence="2" type="ORF">WMO14_12045</name>
</gene>
<dbReference type="RefSeq" id="WP_022502358.1">
    <property type="nucleotide sequence ID" value="NZ_DAWDAH010000016.1"/>
</dbReference>
<evidence type="ECO:0000313" key="2">
    <source>
        <dbReference type="EMBL" id="MEQ2380589.1"/>
    </source>
</evidence>
<comment type="caution">
    <text evidence="2">The sequence shown here is derived from an EMBL/GenBank/DDBJ whole genome shotgun (WGS) entry which is preliminary data.</text>
</comment>
<organism evidence="2 3">
    <name type="scientific">[Lactobacillus] rogosae</name>
    <dbReference type="NCBI Taxonomy" id="706562"/>
    <lineage>
        <taxon>Bacteria</taxon>
        <taxon>Bacillati</taxon>
        <taxon>Bacillota</taxon>
        <taxon>Clostridia</taxon>
        <taxon>Lachnospirales</taxon>
        <taxon>Lachnospiraceae</taxon>
        <taxon>Lachnospira</taxon>
    </lineage>
</organism>
<keyword evidence="3" id="KW-1185">Reference proteome</keyword>
<protein>
    <submittedName>
        <fullName evidence="2">DUF308 domain-containing protein</fullName>
    </submittedName>
</protein>
<reference evidence="2 3" key="1">
    <citation type="submission" date="2024-03" db="EMBL/GenBank/DDBJ databases">
        <title>Human intestinal bacterial collection.</title>
        <authorList>
            <person name="Pauvert C."/>
            <person name="Hitch T.C.A."/>
            <person name="Clavel T."/>
        </authorList>
    </citation>
    <scope>NUCLEOTIDE SEQUENCE [LARGE SCALE GENOMIC DNA]</scope>
    <source>
        <strain evidence="2 3">CLA-AA-H255</strain>
    </source>
</reference>
<feature type="transmembrane region" description="Helical" evidence="1">
    <location>
        <begin position="63"/>
        <end position="83"/>
    </location>
</feature>
<evidence type="ECO:0000256" key="1">
    <source>
        <dbReference type="SAM" id="Phobius"/>
    </source>
</evidence>
<dbReference type="InterPro" id="IPR052712">
    <property type="entry name" value="Acid_resist_chaperone_HdeD"/>
</dbReference>
<name>A0ABV1BYE7_9FIRM</name>
<feature type="transmembrane region" description="Helical" evidence="1">
    <location>
        <begin position="150"/>
        <end position="171"/>
    </location>
</feature>
<sequence>MNGIKNFKNMYSILTICLILVGAVLLIAPGIALDVVCIIFGIYMIIYGAVKIMGYFAKDAYQLAFQFDLALGIVIAIVGIVFVCRTARVVQLLSTCIGIVMLVDATFKIQTSIDSKRFGISRWWLMLILAVIVAAIGILLILMPGETTRLMVRLIGLNLCMDGILNLVIVIDTVKTDKALRQ</sequence>
<dbReference type="PANTHER" id="PTHR34989:SF1">
    <property type="entry name" value="PROTEIN HDED"/>
    <property type="match status" value="1"/>
</dbReference>
<accession>A0ABV1BYE7</accession>
<proteinExistence type="predicted"/>
<dbReference type="PANTHER" id="PTHR34989">
    <property type="entry name" value="PROTEIN HDED"/>
    <property type="match status" value="1"/>
</dbReference>
<keyword evidence="1" id="KW-0472">Membrane</keyword>
<dbReference type="Proteomes" id="UP001442364">
    <property type="component" value="Unassembled WGS sequence"/>
</dbReference>